<evidence type="ECO:0000313" key="2">
    <source>
        <dbReference type="EMBL" id="GAA2279690.1"/>
    </source>
</evidence>
<organism evidence="2 3">
    <name type="scientific">Kitasatospora cystarginea</name>
    <dbReference type="NCBI Taxonomy" id="58350"/>
    <lineage>
        <taxon>Bacteria</taxon>
        <taxon>Bacillati</taxon>
        <taxon>Actinomycetota</taxon>
        <taxon>Actinomycetes</taxon>
        <taxon>Kitasatosporales</taxon>
        <taxon>Streptomycetaceae</taxon>
        <taxon>Kitasatospora</taxon>
    </lineage>
</organism>
<evidence type="ECO:0000313" key="3">
    <source>
        <dbReference type="Proteomes" id="UP001500305"/>
    </source>
</evidence>
<dbReference type="Proteomes" id="UP001500305">
    <property type="component" value="Unassembled WGS sequence"/>
</dbReference>
<dbReference type="EMBL" id="BAAATR010000069">
    <property type="protein sequence ID" value="GAA2279690.1"/>
    <property type="molecule type" value="Genomic_DNA"/>
</dbReference>
<reference evidence="3" key="1">
    <citation type="journal article" date="2019" name="Int. J. Syst. Evol. Microbiol.">
        <title>The Global Catalogue of Microorganisms (GCM) 10K type strain sequencing project: providing services to taxonomists for standard genome sequencing and annotation.</title>
        <authorList>
            <consortium name="The Broad Institute Genomics Platform"/>
            <consortium name="The Broad Institute Genome Sequencing Center for Infectious Disease"/>
            <person name="Wu L."/>
            <person name="Ma J."/>
        </authorList>
    </citation>
    <scope>NUCLEOTIDE SEQUENCE [LARGE SCALE GENOMIC DNA]</scope>
    <source>
        <strain evidence="3">JCM 7356</strain>
    </source>
</reference>
<feature type="region of interest" description="Disordered" evidence="1">
    <location>
        <begin position="1"/>
        <end position="43"/>
    </location>
</feature>
<name>A0ABP5RX20_9ACTN</name>
<keyword evidence="3" id="KW-1185">Reference proteome</keyword>
<sequence length="122" mass="12846">MFAPKDVPAQGTAKSEGAGQGSGVPSAALRTPSGRPQSRFDGRAVFTACPEAGTALEINCRHERGSHQSSRPPSTAAATRGRLRGGEAGSRDGVQPSPSDRRLERSRLRARPPGRRTRASML</sequence>
<feature type="compositionally biased region" description="Basic residues" evidence="1">
    <location>
        <begin position="108"/>
        <end position="122"/>
    </location>
</feature>
<proteinExistence type="predicted"/>
<gene>
    <name evidence="2" type="ORF">GCM10010430_77170</name>
</gene>
<protein>
    <submittedName>
        <fullName evidence="2">Uncharacterized protein</fullName>
    </submittedName>
</protein>
<feature type="region of interest" description="Disordered" evidence="1">
    <location>
        <begin position="61"/>
        <end position="122"/>
    </location>
</feature>
<feature type="compositionally biased region" description="Polar residues" evidence="1">
    <location>
        <begin position="67"/>
        <end position="77"/>
    </location>
</feature>
<comment type="caution">
    <text evidence="2">The sequence shown here is derived from an EMBL/GenBank/DDBJ whole genome shotgun (WGS) entry which is preliminary data.</text>
</comment>
<evidence type="ECO:0000256" key="1">
    <source>
        <dbReference type="SAM" id="MobiDB-lite"/>
    </source>
</evidence>
<accession>A0ABP5RX20</accession>